<protein>
    <recommendedName>
        <fullName evidence="7">Fucose isomerase</fullName>
    </recommendedName>
</protein>
<evidence type="ECO:0008006" key="7">
    <source>
        <dbReference type="Google" id="ProtNLM"/>
    </source>
</evidence>
<reference evidence="4" key="1">
    <citation type="journal article" date="2014" name="Int. J. Syst. Evol. Microbiol.">
        <title>Complete genome sequence of Corynebacterium casei LMG S-19264T (=DSM 44701T), isolated from a smear-ripened cheese.</title>
        <authorList>
            <consortium name="US DOE Joint Genome Institute (JGI-PGF)"/>
            <person name="Walter F."/>
            <person name="Albersmeier A."/>
            <person name="Kalinowski J."/>
            <person name="Ruckert C."/>
        </authorList>
    </citation>
    <scope>NUCLEOTIDE SEQUENCE</scope>
    <source>
        <strain evidence="4">JCM 11219</strain>
    </source>
</reference>
<reference evidence="4" key="2">
    <citation type="submission" date="2020-09" db="EMBL/GenBank/DDBJ databases">
        <authorList>
            <person name="Sun Q."/>
            <person name="Ohkuma M."/>
        </authorList>
    </citation>
    <scope>NUCLEOTIDE SEQUENCE</scope>
    <source>
        <strain evidence="4">JCM 11219</strain>
    </source>
</reference>
<dbReference type="GO" id="GO:0005996">
    <property type="term" value="P:monosaccharide metabolic process"/>
    <property type="evidence" value="ECO:0007669"/>
    <property type="project" value="InterPro"/>
</dbReference>
<dbReference type="GeneID" id="76207272"/>
<dbReference type="InterPro" id="IPR009015">
    <property type="entry name" value="Fucose_isomerase_N/cen_sf"/>
</dbReference>
<dbReference type="PANTHER" id="PTHR36120:SF1">
    <property type="entry name" value="L-FUCOSE ISOMERASE C-TERMINAL DOMAIN-CONTAINING PROTEIN"/>
    <property type="match status" value="1"/>
</dbReference>
<organism evidence="4 5">
    <name type="scientific">Vulcanisaeta souniana JCM 11219</name>
    <dbReference type="NCBI Taxonomy" id="1293586"/>
    <lineage>
        <taxon>Archaea</taxon>
        <taxon>Thermoproteota</taxon>
        <taxon>Thermoprotei</taxon>
        <taxon>Thermoproteales</taxon>
        <taxon>Thermoproteaceae</taxon>
        <taxon>Vulcanisaeta</taxon>
    </lineage>
</organism>
<evidence type="ECO:0000313" key="3">
    <source>
        <dbReference type="EMBL" id="BDR92632.1"/>
    </source>
</evidence>
<dbReference type="SUPFAM" id="SSF53743">
    <property type="entry name" value="FucI/AraA N-terminal and middle domains"/>
    <property type="match status" value="1"/>
</dbReference>
<name>A0A830EN93_9CREN</name>
<dbReference type="PANTHER" id="PTHR36120">
    <property type="entry name" value="FUCOSE ISOMERASE"/>
    <property type="match status" value="1"/>
</dbReference>
<proteinExistence type="predicted"/>
<dbReference type="GO" id="GO:0005737">
    <property type="term" value="C:cytoplasm"/>
    <property type="evidence" value="ECO:0007669"/>
    <property type="project" value="InterPro"/>
</dbReference>
<sequence>MGNIHIPVGFVVSPYGAIGEAPYSLEWFNGIKQKVMQKLKELYPHIDFSYYDISTMDDVHNFLAKESNAPGFILFVLQSLPGTLRTLIYSGKPTVIIAETYGGSGEYLFEYSRAREQGFPVIGVSTDDVTNESVLRKVKLIEVIARMRGARIVFIVGPDVKQYIEGEYPLSADIFSTFRSIASITGVIPVVMDVVEFREKYYDRVSMNDAEKIAEVWIKNAESVQEPLRDEIVKSAKLYIALKNLVRDLDAVAVAVDCIVLYGSRARVRYLDAWPCLAYMQLWYDNIIPVCEGDPYSAVVLLMGKYLANLHGFLNDPGINEARDEMVYYHCYAPTNPHGNPKQEVPYIITTAHLGAKHASIHVRLPINEKITAVGFDPEERLLTVHGGKAVRTELSPYACATKLVASANTKEIARNFRWRLGWHRVVFYGDHTEEFRELATLMGLRVIDEDK</sequence>
<dbReference type="EMBL" id="BMNM01000019">
    <property type="protein sequence ID" value="GGI87581.1"/>
    <property type="molecule type" value="Genomic_DNA"/>
</dbReference>
<evidence type="ECO:0000313" key="6">
    <source>
        <dbReference type="Proteomes" id="UP001060771"/>
    </source>
</evidence>
<dbReference type="AlphaFoldDB" id="A0A830EN93"/>
<evidence type="ECO:0000313" key="5">
    <source>
        <dbReference type="Proteomes" id="UP000657075"/>
    </source>
</evidence>
<dbReference type="GO" id="GO:0016861">
    <property type="term" value="F:intramolecular oxidoreductase activity, interconverting aldoses and ketoses"/>
    <property type="evidence" value="ECO:0007669"/>
    <property type="project" value="InterPro"/>
</dbReference>
<dbReference type="EMBL" id="AP026830">
    <property type="protein sequence ID" value="BDR92632.1"/>
    <property type="molecule type" value="Genomic_DNA"/>
</dbReference>
<evidence type="ECO:0000256" key="1">
    <source>
        <dbReference type="ARBA" id="ARBA00023235"/>
    </source>
</evidence>
<reference evidence="3" key="4">
    <citation type="journal article" date="2023" name="Microbiol. Resour. Announc.">
        <title>Complete Genome Sequence of Vulcanisaeta souniana Strain IC-059, a Hyperthermophilic Archaeon Isolated from Hot Spring Water in Japan.</title>
        <authorList>
            <person name="Kato S."/>
            <person name="Itoh T."/>
            <person name="Wu L."/>
            <person name="Ma J."/>
            <person name="Ohkuma M."/>
        </authorList>
    </citation>
    <scope>NUCLEOTIDE SEQUENCE</scope>
    <source>
        <strain evidence="3">JCM 11219</strain>
    </source>
</reference>
<dbReference type="Proteomes" id="UP001060771">
    <property type="component" value="Chromosome"/>
</dbReference>
<reference evidence="6" key="3">
    <citation type="submission" date="2022-09" db="EMBL/GenBank/DDBJ databases">
        <title>Complete genome sequence of Vulcanisaeta souniana.</title>
        <authorList>
            <person name="Kato S."/>
            <person name="Itoh T."/>
            <person name="Ohkuma M."/>
        </authorList>
    </citation>
    <scope>NUCLEOTIDE SEQUENCE [LARGE SCALE GENOMIC DNA]</scope>
    <source>
        <strain evidence="6">JCM 11219</strain>
    </source>
</reference>
<accession>A0A830EN93</accession>
<keyword evidence="1" id="KW-0413">Isomerase</keyword>
<dbReference type="Proteomes" id="UP000657075">
    <property type="component" value="Unassembled WGS sequence"/>
</dbReference>
<keyword evidence="6" id="KW-1185">Reference proteome</keyword>
<evidence type="ECO:0000313" key="4">
    <source>
        <dbReference type="EMBL" id="GGI87581.1"/>
    </source>
</evidence>
<keyword evidence="2" id="KW-0119">Carbohydrate metabolism</keyword>
<dbReference type="RefSeq" id="WP_188604266.1">
    <property type="nucleotide sequence ID" value="NZ_AP026830.1"/>
</dbReference>
<gene>
    <name evidence="4" type="ORF">GCM10007112_25570</name>
    <name evidence="3" type="ORF">Vsou_17250</name>
</gene>
<dbReference type="OrthoDB" id="25958at2157"/>
<evidence type="ECO:0000256" key="2">
    <source>
        <dbReference type="ARBA" id="ARBA00023277"/>
    </source>
</evidence>